<evidence type="ECO:0000256" key="1">
    <source>
        <dbReference type="ARBA" id="ARBA00008754"/>
    </source>
</evidence>
<dbReference type="AlphaFoldDB" id="A0A6N7W4A6"/>
<organism evidence="5 6">
    <name type="scientific">Scrofimicrobium canadense</name>
    <dbReference type="NCBI Taxonomy" id="2652290"/>
    <lineage>
        <taxon>Bacteria</taxon>
        <taxon>Bacillati</taxon>
        <taxon>Actinomycetota</taxon>
        <taxon>Actinomycetes</taxon>
        <taxon>Actinomycetales</taxon>
        <taxon>Actinomycetaceae</taxon>
        <taxon>Scrofimicrobium</taxon>
    </lineage>
</organism>
<dbReference type="Pfam" id="PF02502">
    <property type="entry name" value="LacAB_rpiB"/>
    <property type="match status" value="1"/>
</dbReference>
<dbReference type="EC" id="5.3.1.6" evidence="5"/>
<evidence type="ECO:0000313" key="5">
    <source>
        <dbReference type="EMBL" id="MSS84241.1"/>
    </source>
</evidence>
<feature type="binding site" evidence="4">
    <location>
        <position position="132"/>
    </location>
    <ligand>
        <name>D-ribulose 5-phosphate</name>
        <dbReference type="ChEBI" id="CHEBI:58121"/>
    </ligand>
</feature>
<evidence type="ECO:0000256" key="3">
    <source>
        <dbReference type="PIRSR" id="PIRSR005384-1"/>
    </source>
</evidence>
<feature type="active site" description="Proton acceptor" evidence="3">
    <location>
        <position position="65"/>
    </location>
</feature>
<feature type="binding site" evidence="4">
    <location>
        <position position="109"/>
    </location>
    <ligand>
        <name>D-ribulose 5-phosphate</name>
        <dbReference type="ChEBI" id="CHEBI:58121"/>
    </ligand>
</feature>
<dbReference type="GO" id="GO:0019316">
    <property type="term" value="P:D-allose catabolic process"/>
    <property type="evidence" value="ECO:0007669"/>
    <property type="project" value="TreeGrafter"/>
</dbReference>
<dbReference type="Gene3D" id="3.40.1400.10">
    <property type="entry name" value="Sugar-phosphate isomerase, RpiB/LacA/LacB"/>
    <property type="match status" value="1"/>
</dbReference>
<dbReference type="PANTHER" id="PTHR30345:SF0">
    <property type="entry name" value="DNA DAMAGE-REPAIR_TOLERATION PROTEIN DRT102"/>
    <property type="match status" value="1"/>
</dbReference>
<accession>A0A6N7W4A6</accession>
<dbReference type="NCBIfam" id="TIGR00689">
    <property type="entry name" value="rpiB_lacA_lacB"/>
    <property type="match status" value="1"/>
</dbReference>
<dbReference type="RefSeq" id="WP_154544415.1">
    <property type="nucleotide sequence ID" value="NZ_VULO01000006.1"/>
</dbReference>
<dbReference type="GO" id="GO:0009052">
    <property type="term" value="P:pentose-phosphate shunt, non-oxidative branch"/>
    <property type="evidence" value="ECO:0007669"/>
    <property type="project" value="TreeGrafter"/>
</dbReference>
<protein>
    <submittedName>
        <fullName evidence="5">Ribose 5-phosphate isomerase B</fullName>
        <ecNumber evidence="5">5.3.1.6</ecNumber>
    </submittedName>
</protein>
<feature type="binding site" evidence="4">
    <location>
        <begin position="66"/>
        <end position="70"/>
    </location>
    <ligand>
        <name>D-ribulose 5-phosphate</name>
        <dbReference type="ChEBI" id="CHEBI:58121"/>
    </ligand>
</feature>
<feature type="binding site" evidence="4">
    <location>
        <position position="136"/>
    </location>
    <ligand>
        <name>D-ribulose 5-phosphate</name>
        <dbReference type="ChEBI" id="CHEBI:58121"/>
    </ligand>
</feature>
<comment type="similarity">
    <text evidence="1">Belongs to the LacAB/RpiB family.</text>
</comment>
<reference evidence="5 6" key="1">
    <citation type="submission" date="2019-08" db="EMBL/GenBank/DDBJ databases">
        <title>In-depth cultivation of the pig gut microbiome towards novel bacterial diversity and tailored functional studies.</title>
        <authorList>
            <person name="Wylensek D."/>
            <person name="Hitch T.C.A."/>
            <person name="Clavel T."/>
        </authorList>
    </citation>
    <scope>NUCLEOTIDE SEQUENCE [LARGE SCALE GENOMIC DNA]</scope>
    <source>
        <strain evidence="5 6">WB03_NA08</strain>
    </source>
</reference>
<keyword evidence="6" id="KW-1185">Reference proteome</keyword>
<evidence type="ECO:0000256" key="2">
    <source>
        <dbReference type="ARBA" id="ARBA00023235"/>
    </source>
</evidence>
<dbReference type="PANTHER" id="PTHR30345">
    <property type="entry name" value="RIBOSE-5-PHOSPHATE ISOMERASE B"/>
    <property type="match status" value="1"/>
</dbReference>
<feature type="binding site" evidence="4">
    <location>
        <begin position="8"/>
        <end position="9"/>
    </location>
    <ligand>
        <name>D-ribulose 5-phosphate</name>
        <dbReference type="ChEBI" id="CHEBI:58121"/>
    </ligand>
</feature>
<dbReference type="NCBIfam" id="NF004051">
    <property type="entry name" value="PRK05571.1"/>
    <property type="match status" value="1"/>
</dbReference>
<gene>
    <name evidence="5" type="primary">rpiB</name>
    <name evidence="5" type="ORF">FYJ24_05560</name>
</gene>
<dbReference type="SUPFAM" id="SSF89623">
    <property type="entry name" value="Ribose/Galactose isomerase RpiB/AlsB"/>
    <property type="match status" value="1"/>
</dbReference>
<keyword evidence="2 5" id="KW-0413">Isomerase</keyword>
<evidence type="ECO:0000256" key="4">
    <source>
        <dbReference type="PIRSR" id="PIRSR005384-2"/>
    </source>
</evidence>
<dbReference type="InterPro" id="IPR036569">
    <property type="entry name" value="RpiB_LacA_LacB_sf"/>
</dbReference>
<dbReference type="EMBL" id="VULO01000006">
    <property type="protein sequence ID" value="MSS84241.1"/>
    <property type="molecule type" value="Genomic_DNA"/>
</dbReference>
<dbReference type="PIRSF" id="PIRSF005384">
    <property type="entry name" value="RpiB_LacA_B"/>
    <property type="match status" value="1"/>
</dbReference>
<proteinExistence type="inferred from homology"/>
<evidence type="ECO:0000313" key="6">
    <source>
        <dbReference type="Proteomes" id="UP000470875"/>
    </source>
</evidence>
<dbReference type="NCBIfam" id="TIGR01120">
    <property type="entry name" value="rpiB"/>
    <property type="match status" value="1"/>
</dbReference>
<name>A0A6N7W4A6_9ACTO</name>
<feature type="binding site" evidence="4">
    <location>
        <position position="99"/>
    </location>
    <ligand>
        <name>D-ribulose 5-phosphate</name>
        <dbReference type="ChEBI" id="CHEBI:58121"/>
    </ligand>
</feature>
<dbReference type="InterPro" id="IPR004785">
    <property type="entry name" value="RpiB"/>
</dbReference>
<sequence length="147" mass="15904">MRVVFGSDHAGLEMKQYLIEAVKRWGHEVEDIGAYDSQSVSYADYGRKAAEVVARGEADRAILVCGTGLGISLAANSVNGVRCVVCSEPYTAKLSRNHNNTNALAVGARVIAPPLAEMIAEIWLSEPFEGGRHQTRIDSVDKMKLEG</sequence>
<dbReference type="GO" id="GO:0004751">
    <property type="term" value="F:ribose-5-phosphate isomerase activity"/>
    <property type="evidence" value="ECO:0007669"/>
    <property type="project" value="UniProtKB-EC"/>
</dbReference>
<comment type="caution">
    <text evidence="5">The sequence shown here is derived from an EMBL/GenBank/DDBJ whole genome shotgun (WGS) entry which is preliminary data.</text>
</comment>
<dbReference type="InterPro" id="IPR003500">
    <property type="entry name" value="RpiB_LacA_LacB"/>
</dbReference>
<feature type="active site" description="Proton donor" evidence="3">
    <location>
        <position position="98"/>
    </location>
</feature>
<dbReference type="Proteomes" id="UP000470875">
    <property type="component" value="Unassembled WGS sequence"/>
</dbReference>